<feature type="compositionally biased region" description="Basic and acidic residues" evidence="1">
    <location>
        <begin position="1"/>
        <end position="15"/>
    </location>
</feature>
<evidence type="ECO:0000313" key="3">
    <source>
        <dbReference type="Proteomes" id="UP000324222"/>
    </source>
</evidence>
<name>A0A5B7HXP8_PORTR</name>
<dbReference type="AlphaFoldDB" id="A0A5B7HXP8"/>
<reference evidence="2 3" key="1">
    <citation type="submission" date="2019-05" db="EMBL/GenBank/DDBJ databases">
        <title>Another draft genome of Portunus trituberculatus and its Hox gene families provides insights of decapod evolution.</title>
        <authorList>
            <person name="Jeong J.-H."/>
            <person name="Song I."/>
            <person name="Kim S."/>
            <person name="Choi T."/>
            <person name="Kim D."/>
            <person name="Ryu S."/>
            <person name="Kim W."/>
        </authorList>
    </citation>
    <scope>NUCLEOTIDE SEQUENCE [LARGE SCALE GENOMIC DNA]</scope>
    <source>
        <tissue evidence="2">Muscle</tissue>
    </source>
</reference>
<organism evidence="2 3">
    <name type="scientific">Portunus trituberculatus</name>
    <name type="common">Swimming crab</name>
    <name type="synonym">Neptunus trituberculatus</name>
    <dbReference type="NCBI Taxonomy" id="210409"/>
    <lineage>
        <taxon>Eukaryota</taxon>
        <taxon>Metazoa</taxon>
        <taxon>Ecdysozoa</taxon>
        <taxon>Arthropoda</taxon>
        <taxon>Crustacea</taxon>
        <taxon>Multicrustacea</taxon>
        <taxon>Malacostraca</taxon>
        <taxon>Eumalacostraca</taxon>
        <taxon>Eucarida</taxon>
        <taxon>Decapoda</taxon>
        <taxon>Pleocyemata</taxon>
        <taxon>Brachyura</taxon>
        <taxon>Eubrachyura</taxon>
        <taxon>Portunoidea</taxon>
        <taxon>Portunidae</taxon>
        <taxon>Portuninae</taxon>
        <taxon>Portunus</taxon>
    </lineage>
</organism>
<feature type="region of interest" description="Disordered" evidence="1">
    <location>
        <begin position="1"/>
        <end position="51"/>
    </location>
</feature>
<comment type="caution">
    <text evidence="2">The sequence shown here is derived from an EMBL/GenBank/DDBJ whole genome shotgun (WGS) entry which is preliminary data.</text>
</comment>
<accession>A0A5B7HXP8</accession>
<gene>
    <name evidence="2" type="ORF">E2C01_069107</name>
</gene>
<dbReference type="EMBL" id="VSRR010039605">
    <property type="protein sequence ID" value="MPC74733.1"/>
    <property type="molecule type" value="Genomic_DNA"/>
</dbReference>
<proteinExistence type="predicted"/>
<feature type="compositionally biased region" description="Basic and acidic residues" evidence="1">
    <location>
        <begin position="42"/>
        <end position="51"/>
    </location>
</feature>
<evidence type="ECO:0000256" key="1">
    <source>
        <dbReference type="SAM" id="MobiDB-lite"/>
    </source>
</evidence>
<feature type="compositionally biased region" description="Basic residues" evidence="1">
    <location>
        <begin position="16"/>
        <end position="41"/>
    </location>
</feature>
<keyword evidence="3" id="KW-1185">Reference proteome</keyword>
<sequence length="141" mass="15873">MEEVEEIVRNNEKSRRALRKRRLRKRRKIRGRGGGRGRGTRGRGEVKSKDRPSTLSACLPICVSACPSTPLSSCQCVGARLARRSDRCNRAQTQVRSGYVKSRVITLPYTARSPTWGLRGGWLRWKGVMGAGGRKTFTRPF</sequence>
<protein>
    <submittedName>
        <fullName evidence="2">Uncharacterized protein</fullName>
    </submittedName>
</protein>
<evidence type="ECO:0000313" key="2">
    <source>
        <dbReference type="EMBL" id="MPC74733.1"/>
    </source>
</evidence>
<dbReference type="Proteomes" id="UP000324222">
    <property type="component" value="Unassembled WGS sequence"/>
</dbReference>